<feature type="transmembrane region" description="Helical" evidence="1">
    <location>
        <begin position="35"/>
        <end position="58"/>
    </location>
</feature>
<dbReference type="OrthoDB" id="7933078at2759"/>
<organism evidence="2 3">
    <name type="scientific">Stegodyphus mimosarum</name>
    <name type="common">African social velvet spider</name>
    <dbReference type="NCBI Taxonomy" id="407821"/>
    <lineage>
        <taxon>Eukaryota</taxon>
        <taxon>Metazoa</taxon>
        <taxon>Ecdysozoa</taxon>
        <taxon>Arthropoda</taxon>
        <taxon>Chelicerata</taxon>
        <taxon>Arachnida</taxon>
        <taxon>Araneae</taxon>
        <taxon>Araneomorphae</taxon>
        <taxon>Entelegynae</taxon>
        <taxon>Eresoidea</taxon>
        <taxon>Eresidae</taxon>
        <taxon>Stegodyphus</taxon>
    </lineage>
</organism>
<proteinExistence type="predicted"/>
<evidence type="ECO:0000313" key="3">
    <source>
        <dbReference type="Proteomes" id="UP000054359"/>
    </source>
</evidence>
<keyword evidence="1" id="KW-0812">Transmembrane</keyword>
<keyword evidence="1" id="KW-0472">Membrane</keyword>
<dbReference type="EMBL" id="KK112776">
    <property type="protein sequence ID" value="KFM58528.1"/>
    <property type="molecule type" value="Genomic_DNA"/>
</dbReference>
<feature type="non-terminal residue" evidence="2">
    <location>
        <position position="64"/>
    </location>
</feature>
<dbReference type="AlphaFoldDB" id="A0A087T089"/>
<sequence>MASSDVSPNSVPTLPEKCVSNASFHVRMGFIRRTFGIFTFHYFITSVVTSGIILFPLVRFYVNE</sequence>
<dbReference type="Proteomes" id="UP000054359">
    <property type="component" value="Unassembled WGS sequence"/>
</dbReference>
<name>A0A087T089_STEMI</name>
<keyword evidence="1" id="KW-1133">Transmembrane helix</keyword>
<protein>
    <submittedName>
        <fullName evidence="2">Uncharacterized protein</fullName>
    </submittedName>
</protein>
<gene>
    <name evidence="2" type="ORF">X975_16572</name>
</gene>
<keyword evidence="3" id="KW-1185">Reference proteome</keyword>
<evidence type="ECO:0000256" key="1">
    <source>
        <dbReference type="SAM" id="Phobius"/>
    </source>
</evidence>
<accession>A0A087T089</accession>
<evidence type="ECO:0000313" key="2">
    <source>
        <dbReference type="EMBL" id="KFM58528.1"/>
    </source>
</evidence>
<reference evidence="2 3" key="1">
    <citation type="submission" date="2013-11" db="EMBL/GenBank/DDBJ databases">
        <title>Genome sequencing of Stegodyphus mimosarum.</title>
        <authorList>
            <person name="Bechsgaard J."/>
        </authorList>
    </citation>
    <scope>NUCLEOTIDE SEQUENCE [LARGE SCALE GENOMIC DNA]</scope>
</reference>